<comment type="caution">
    <text evidence="1">The sequence shown here is derived from an EMBL/GenBank/DDBJ whole genome shotgun (WGS) entry which is preliminary data.</text>
</comment>
<keyword evidence="2" id="KW-1185">Reference proteome</keyword>
<reference evidence="1" key="1">
    <citation type="submission" date="2023-03" db="EMBL/GenBank/DDBJ databases">
        <title>Chromosome-level genomes of two armyworms, Mythimna separata and Mythimna loreyi, provide insights into the biosynthesis and reception of sex pheromones.</title>
        <authorList>
            <person name="Zhao H."/>
        </authorList>
    </citation>
    <scope>NUCLEOTIDE SEQUENCE</scope>
    <source>
        <strain evidence="1">BeijingLab</strain>
    </source>
</reference>
<organism evidence="1 2">
    <name type="scientific">Mythimna loreyi</name>
    <dbReference type="NCBI Taxonomy" id="667449"/>
    <lineage>
        <taxon>Eukaryota</taxon>
        <taxon>Metazoa</taxon>
        <taxon>Ecdysozoa</taxon>
        <taxon>Arthropoda</taxon>
        <taxon>Hexapoda</taxon>
        <taxon>Insecta</taxon>
        <taxon>Pterygota</taxon>
        <taxon>Neoptera</taxon>
        <taxon>Endopterygota</taxon>
        <taxon>Lepidoptera</taxon>
        <taxon>Glossata</taxon>
        <taxon>Ditrysia</taxon>
        <taxon>Noctuoidea</taxon>
        <taxon>Noctuidae</taxon>
        <taxon>Noctuinae</taxon>
        <taxon>Hadenini</taxon>
        <taxon>Mythimna</taxon>
    </lineage>
</organism>
<name>A0ACC2Q9C1_9NEOP</name>
<protein>
    <submittedName>
        <fullName evidence="1">Uncharacterized protein</fullName>
    </submittedName>
</protein>
<dbReference type="Proteomes" id="UP001231649">
    <property type="component" value="Chromosome 23"/>
</dbReference>
<dbReference type="EMBL" id="CM056799">
    <property type="protein sequence ID" value="KAJ8710760.1"/>
    <property type="molecule type" value="Genomic_DNA"/>
</dbReference>
<gene>
    <name evidence="1" type="ORF">PYW08_009275</name>
</gene>
<evidence type="ECO:0000313" key="2">
    <source>
        <dbReference type="Proteomes" id="UP001231649"/>
    </source>
</evidence>
<accession>A0ACC2Q9C1</accession>
<sequence length="242" mass="27716">MAGKWSEDITIKFVGEYVAHECLWNTKHPLNKNKIARLSAYRDIANKMNLPNIGEREIVVKIKNIRSTYCQEFKKIKESKLSGSGDYVPSLKWFYILDPIMRKDDGLENTDDNVGNTSFQNDSYNGGTVSQNNIEEPAENTLTEIEQPRTLKKRRLQELESLLTKVKEVCALNNAPPLEEHEFDIFGRSVAAQLKMLPLEKALQAQHYIQSYLTELRLQNSPSPEASLPYYVKFEQMSPSEG</sequence>
<evidence type="ECO:0000313" key="1">
    <source>
        <dbReference type="EMBL" id="KAJ8710760.1"/>
    </source>
</evidence>
<proteinExistence type="predicted"/>